<evidence type="ECO:0000313" key="2">
    <source>
        <dbReference type="Proteomes" id="UP000589036"/>
    </source>
</evidence>
<dbReference type="RefSeq" id="WP_179642285.1">
    <property type="nucleotide sequence ID" value="NZ_BAAAYY010000051.1"/>
</dbReference>
<gene>
    <name evidence="1" type="ORF">HDA32_001252</name>
</gene>
<proteinExistence type="predicted"/>
<dbReference type="AlphaFoldDB" id="A0A852TTE7"/>
<protein>
    <submittedName>
        <fullName evidence="1">Uncharacterized protein</fullName>
    </submittedName>
</protein>
<dbReference type="EMBL" id="JACCCC010000001">
    <property type="protein sequence ID" value="NYE46132.1"/>
    <property type="molecule type" value="Genomic_DNA"/>
</dbReference>
<evidence type="ECO:0000313" key="1">
    <source>
        <dbReference type="EMBL" id="NYE46132.1"/>
    </source>
</evidence>
<dbReference type="Proteomes" id="UP000589036">
    <property type="component" value="Unassembled WGS sequence"/>
</dbReference>
<sequence>MNPPYHGPHNGPQHDVHARLLGEPFHIAAPFLRVLLTGEPTMLGPDQLAYSINPYLTAMVGYRLHPATYESAIMEKRHAQAWGVSKQDLWFTALGNMAYDRYEPQALQAAGDTVVHAVHGVTWPGSAHMMRLVEVMREPAPFGAVVMLPNPNTLLYAVLRSKRSGPVLAALHRHHQSMVPPEGPVSDQLILWRGGRVSGMSTRPGPDGAVQIKKSQEFRFLLDHELPD</sequence>
<keyword evidence="2" id="KW-1185">Reference proteome</keyword>
<accession>A0A852TTE7</accession>
<comment type="caution">
    <text evidence="1">The sequence shown here is derived from an EMBL/GenBank/DDBJ whole genome shotgun (WGS) entry which is preliminary data.</text>
</comment>
<name>A0A852TTE7_9ACTN</name>
<organism evidence="1 2">
    <name type="scientific">Spinactinospora alkalitolerans</name>
    <dbReference type="NCBI Taxonomy" id="687207"/>
    <lineage>
        <taxon>Bacteria</taxon>
        <taxon>Bacillati</taxon>
        <taxon>Actinomycetota</taxon>
        <taxon>Actinomycetes</taxon>
        <taxon>Streptosporangiales</taxon>
        <taxon>Nocardiopsidaceae</taxon>
        <taxon>Spinactinospora</taxon>
    </lineage>
</organism>
<reference evidence="1 2" key="1">
    <citation type="submission" date="2020-07" db="EMBL/GenBank/DDBJ databases">
        <title>Sequencing the genomes of 1000 actinobacteria strains.</title>
        <authorList>
            <person name="Klenk H.-P."/>
        </authorList>
    </citation>
    <scope>NUCLEOTIDE SEQUENCE [LARGE SCALE GENOMIC DNA]</scope>
    <source>
        <strain evidence="1 2">CXB654</strain>
    </source>
</reference>